<reference evidence="1 2" key="1">
    <citation type="journal article" date="2016" name="Genome Biol. Evol.">
        <title>Gene Family Evolution Reflects Adaptation to Soil Environmental Stressors in the Genome of the Collembolan Orchesella cincta.</title>
        <authorList>
            <person name="Faddeeva-Vakhrusheva A."/>
            <person name="Derks M.F."/>
            <person name="Anvar S.Y."/>
            <person name="Agamennone V."/>
            <person name="Suring W."/>
            <person name="Smit S."/>
            <person name="van Straalen N.M."/>
            <person name="Roelofs D."/>
        </authorList>
    </citation>
    <scope>NUCLEOTIDE SEQUENCE [LARGE SCALE GENOMIC DNA]</scope>
    <source>
        <tissue evidence="1">Mixed pool</tissue>
    </source>
</reference>
<feature type="non-terminal residue" evidence="1">
    <location>
        <position position="1"/>
    </location>
</feature>
<evidence type="ECO:0000313" key="1">
    <source>
        <dbReference type="EMBL" id="ODN01165.1"/>
    </source>
</evidence>
<protein>
    <submittedName>
        <fullName evidence="1">Uncharacterized protein</fullName>
    </submittedName>
</protein>
<accession>A0A1D2N7V9</accession>
<dbReference type="EMBL" id="LJIJ01000168">
    <property type="protein sequence ID" value="ODN01165.1"/>
    <property type="molecule type" value="Genomic_DNA"/>
</dbReference>
<comment type="caution">
    <text evidence="1">The sequence shown here is derived from an EMBL/GenBank/DDBJ whole genome shotgun (WGS) entry which is preliminary data.</text>
</comment>
<sequence>LLIFTSALENASTDVIKSERVVAESSIGKPTQARYRQDEEGVAVGTSFCSNGQHIGQFISGVLGGDKIQLPRLAFKRFWDRSPTLNLALREMYSRVRTRLGFAPPTTLATPNYCD</sequence>
<dbReference type="Proteomes" id="UP000094527">
    <property type="component" value="Unassembled WGS sequence"/>
</dbReference>
<proteinExistence type="predicted"/>
<dbReference type="AlphaFoldDB" id="A0A1D2N7V9"/>
<organism evidence="1 2">
    <name type="scientific">Orchesella cincta</name>
    <name type="common">Springtail</name>
    <name type="synonym">Podura cincta</name>
    <dbReference type="NCBI Taxonomy" id="48709"/>
    <lineage>
        <taxon>Eukaryota</taxon>
        <taxon>Metazoa</taxon>
        <taxon>Ecdysozoa</taxon>
        <taxon>Arthropoda</taxon>
        <taxon>Hexapoda</taxon>
        <taxon>Collembola</taxon>
        <taxon>Entomobryomorpha</taxon>
        <taxon>Entomobryoidea</taxon>
        <taxon>Orchesellidae</taxon>
        <taxon>Orchesellinae</taxon>
        <taxon>Orchesella</taxon>
    </lineage>
</organism>
<name>A0A1D2N7V9_ORCCI</name>
<gene>
    <name evidence="1" type="ORF">Ocin01_05497</name>
</gene>
<keyword evidence="2" id="KW-1185">Reference proteome</keyword>
<evidence type="ECO:0000313" key="2">
    <source>
        <dbReference type="Proteomes" id="UP000094527"/>
    </source>
</evidence>